<feature type="domain" description="Tyrosine-protein phosphatase" evidence="9">
    <location>
        <begin position="561"/>
        <end position="943"/>
    </location>
</feature>
<dbReference type="GO" id="GO:0016020">
    <property type="term" value="C:membrane"/>
    <property type="evidence" value="ECO:0007669"/>
    <property type="project" value="UniProtKB-SubCell"/>
</dbReference>
<dbReference type="PROSITE" id="PS00383">
    <property type="entry name" value="TYR_PHOSPHATASE_1"/>
    <property type="match status" value="1"/>
</dbReference>
<dbReference type="PROSITE" id="PS50853">
    <property type="entry name" value="FN3"/>
    <property type="match status" value="1"/>
</dbReference>
<evidence type="ECO:0000313" key="13">
    <source>
        <dbReference type="RefSeq" id="XP_023940261.1"/>
    </source>
</evidence>
<dbReference type="SUPFAM" id="SSF52799">
    <property type="entry name" value="(Phosphotyrosine protein) phosphatases II"/>
    <property type="match status" value="2"/>
</dbReference>
<evidence type="ECO:0000256" key="6">
    <source>
        <dbReference type="ARBA" id="ARBA00051722"/>
    </source>
</evidence>
<feature type="region of interest" description="Disordered" evidence="7">
    <location>
        <begin position="137"/>
        <end position="166"/>
    </location>
</feature>
<evidence type="ECO:0000256" key="1">
    <source>
        <dbReference type="ARBA" id="ARBA00004167"/>
    </source>
</evidence>
<keyword evidence="12" id="KW-1185">Reference proteome</keyword>
<feature type="region of interest" description="Disordered" evidence="7">
    <location>
        <begin position="653"/>
        <end position="673"/>
    </location>
</feature>
<evidence type="ECO:0000313" key="12">
    <source>
        <dbReference type="Proteomes" id="UP001652582"/>
    </source>
</evidence>
<feature type="domain" description="Fibronectin type-III" evidence="11">
    <location>
        <begin position="316"/>
        <end position="425"/>
    </location>
</feature>
<reference evidence="13" key="1">
    <citation type="submission" date="2025-08" db="UniProtKB">
        <authorList>
            <consortium name="RefSeq"/>
        </authorList>
    </citation>
    <scope>IDENTIFICATION</scope>
</reference>
<dbReference type="OrthoDB" id="6022401at2759"/>
<accession>A0A6J1NB55</accession>
<dbReference type="GO" id="GO:0009653">
    <property type="term" value="P:anatomical structure morphogenesis"/>
    <property type="evidence" value="ECO:0007669"/>
    <property type="project" value="UniProtKB-ARBA"/>
</dbReference>
<evidence type="ECO:0000259" key="10">
    <source>
        <dbReference type="PROSITE" id="PS50056"/>
    </source>
</evidence>
<evidence type="ECO:0000256" key="8">
    <source>
        <dbReference type="SAM" id="SignalP"/>
    </source>
</evidence>
<dbReference type="InterPro" id="IPR029021">
    <property type="entry name" value="Prot-tyrosine_phosphatase-like"/>
</dbReference>
<dbReference type="Pfam" id="PF00102">
    <property type="entry name" value="Y_phosphatase"/>
    <property type="match status" value="3"/>
</dbReference>
<evidence type="ECO:0000256" key="2">
    <source>
        <dbReference type="ARBA" id="ARBA00022729"/>
    </source>
</evidence>
<dbReference type="InterPro" id="IPR003961">
    <property type="entry name" value="FN3_dom"/>
</dbReference>
<dbReference type="InterPro" id="IPR050348">
    <property type="entry name" value="Protein-Tyr_Phosphatase"/>
</dbReference>
<feature type="compositionally biased region" description="Pro residues" evidence="7">
    <location>
        <begin position="1371"/>
        <end position="1380"/>
    </location>
</feature>
<feature type="compositionally biased region" description="Basic residues" evidence="7">
    <location>
        <begin position="150"/>
        <end position="159"/>
    </location>
</feature>
<dbReference type="PROSITE" id="PS50056">
    <property type="entry name" value="TYR_PHOSPHATASE_2"/>
    <property type="match status" value="1"/>
</dbReference>
<evidence type="ECO:0000256" key="7">
    <source>
        <dbReference type="SAM" id="MobiDB-lite"/>
    </source>
</evidence>
<feature type="region of interest" description="Disordered" evidence="7">
    <location>
        <begin position="1010"/>
        <end position="1036"/>
    </location>
</feature>
<dbReference type="RefSeq" id="XP_023940261.1">
    <property type="nucleotide sequence ID" value="XM_024084493.2"/>
</dbReference>
<comment type="catalytic activity">
    <reaction evidence="6">
        <text>O-phospho-L-tyrosyl-[protein] + H2O = L-tyrosyl-[protein] + phosphate</text>
        <dbReference type="Rhea" id="RHEA:10684"/>
        <dbReference type="Rhea" id="RHEA-COMP:10136"/>
        <dbReference type="Rhea" id="RHEA-COMP:20101"/>
        <dbReference type="ChEBI" id="CHEBI:15377"/>
        <dbReference type="ChEBI" id="CHEBI:43474"/>
        <dbReference type="ChEBI" id="CHEBI:46858"/>
        <dbReference type="ChEBI" id="CHEBI:61978"/>
        <dbReference type="EC" id="3.1.3.48"/>
    </reaction>
</comment>
<dbReference type="InterPro" id="IPR013783">
    <property type="entry name" value="Ig-like_fold"/>
</dbReference>
<dbReference type="InterPro" id="IPR016130">
    <property type="entry name" value="Tyr_Pase_AS"/>
</dbReference>
<protein>
    <submittedName>
        <fullName evidence="13">Uncharacterized protein LOC112047381 isoform X1</fullName>
    </submittedName>
</protein>
<dbReference type="GeneID" id="112047381"/>
<evidence type="ECO:0000256" key="5">
    <source>
        <dbReference type="ARBA" id="ARBA00023136"/>
    </source>
</evidence>
<feature type="compositionally biased region" description="Polar residues" evidence="7">
    <location>
        <begin position="1338"/>
        <end position="1354"/>
    </location>
</feature>
<dbReference type="InterPro" id="IPR036116">
    <property type="entry name" value="FN3_sf"/>
</dbReference>
<feature type="region of interest" description="Disordered" evidence="7">
    <location>
        <begin position="1325"/>
        <end position="1380"/>
    </location>
</feature>
<feature type="compositionally biased region" description="Low complexity" evidence="7">
    <location>
        <begin position="1566"/>
        <end position="1578"/>
    </location>
</feature>
<dbReference type="Gene3D" id="3.90.190.10">
    <property type="entry name" value="Protein tyrosine phosphatase superfamily"/>
    <property type="match status" value="2"/>
</dbReference>
<dbReference type="CDD" id="cd00063">
    <property type="entry name" value="FN3"/>
    <property type="match status" value="2"/>
</dbReference>
<evidence type="ECO:0000256" key="3">
    <source>
        <dbReference type="ARBA" id="ARBA00022801"/>
    </source>
</evidence>
<dbReference type="InterPro" id="IPR003595">
    <property type="entry name" value="Tyr_Pase_cat"/>
</dbReference>
<comment type="subcellular location">
    <subcellularLocation>
        <location evidence="1">Membrane</location>
        <topology evidence="1">Single-pass membrane protein</topology>
    </subcellularLocation>
</comment>
<dbReference type="SUPFAM" id="SSF49265">
    <property type="entry name" value="Fibronectin type III"/>
    <property type="match status" value="1"/>
</dbReference>
<sequence>MYVHYSVGAIFIVFILCVHCDNAATNNEILEIYVPSAPQNITANRVTSTEIHLLWAPPITYTVHVRSNPDTDKQTPKPESEPNLTVIAKEDAQGDEPKASIYPVDDHLILDTTNQERPKDIDYTLYRNDERKYNNQFSESDILYRSKRDPRSHRHRKRRQDSVSEKHLEMETHQAFELPIGVVKKSMSIPLKKDITQIAYVLYYEEGVIKRKGGSDSLLISGVQTSDQVKGNVFRSDLGIQDYLNATKNLTLLNTSGAQSSKLVGFRLRNLKPFTPYKVWVRAFYNFPLEGVMSSDLLERLGPESEALYVLTDVRPPSAPVILNLTCEQPSGILYLQWRQPREYDNSLDQYVVTLRKIPEQQPRTRLTLPTNKDDIETTISVKVELWNVTRYEVKIYAVTSSVTSANKLINGSESPPQEVSSSLCSAHSEAMSPADELQVTEAGNSLLALVAVALLTVLAAVSAALVYWRCRSRVSKCISAAYNYLEEGGERAARAPLNTYKKPVVNCSPLVSCAGGNGATVEGAAATRPPRMAGAAHPLVRARQFPAHVASLHADGDIGFSKEYEIVVSKSAASGHTSHHSYRPENRLKNRYLNITAYDHSRVCVSSGGRCGAAGCVGAGRGASCDYVNANFIDGMLPALTAQAARRVERRLERRARPNRQPSVKASKPPPNLAEGIESAFLNIEFSGIVESEDQAEDSDSERSDDDSELDDVYVDINGVPRQIKLEWAVWRRRYIATQGPTPATLDAFWRMIWQHRVHTLVMITNLVERGRRKCDMYWPAGGRGSSADFGGIHVTLLYEDVRAAYTVRHLRVRGKPQPIIIPQGSESSSESSSAQTASSNEGRHIVQYHYTVWPDHGTPRHPLAVLPFVRAAADPGTVLVHCSAGVGRTGTYIVIDAQLNQLKLTGTLSPLGFLCRARTQRNHLVQTEEQYVFVHDALLEYVRSGNTEVEFTKAREYLAKLLEPISDEELAVMDLNPPKRKSVNDLTNGLKNDVSSLKSVSHECSSEQIVENGSQASIKTDECNTESKSSDNQEKDVLVNGEDVEGVYDLAPRSTDTYSKKMQAYNSMNEQEKEEMRRVNRAENYALLERMRSLSNRHQLYQGPPPVNLLEKQFQLITRSCVEPSVCARAAHNADKNRPGGILPSDAARVMLVPKPGVEGSEYVNASWVCGRRRMREYAVAQHPGDAPELWRLLWDHTAQLVLLLADSPDDPECDVFWPTEEESELFVANFRASFVAKHTYVASRRSERKVQPEPTEPETNGYRRTEGSDCADDECLIPENSPPVESPEPGYRFDRTELRLERLSGNRDLSARKSIANGDLFSSLSEKKNGPKSPRSPSKMSLKNFKLSSPTKFKFPEWGSRTAGSPPDTAPPPPPIAPSLTVAQEAELRRPVYVFQTVSNVPEGVSPDRVIEVTTVSVHSLQDDYQLTVKFLKCSGWLDSRNSDYVTGRPDDNECVRAVRQASCESQREEAIDRLIAPFQDSFALIEFVAASQMEFKNGPVVVVDKYGGWRALTFCSLSAACGGVRNPAVSEPGAEFAPPCTSADLYCSSALNAHARCAPQNAHNAHNGNAQSASPSGSGTLSDAPQAHSPKALLAAYSALAAYAEKLPRPDS</sequence>
<dbReference type="PRINTS" id="PR00700">
    <property type="entry name" value="PRTYPHPHTASE"/>
</dbReference>
<feature type="chain" id="PRO_5027096899" evidence="8">
    <location>
        <begin position="24"/>
        <end position="1616"/>
    </location>
</feature>
<dbReference type="InterPro" id="IPR000387">
    <property type="entry name" value="Tyr_Pase_dom"/>
</dbReference>
<feature type="region of interest" description="Disordered" evidence="7">
    <location>
        <begin position="1246"/>
        <end position="1296"/>
    </location>
</feature>
<name>A0A6J1NB55_BICAN</name>
<dbReference type="PROSITE" id="PS50055">
    <property type="entry name" value="TYR_PHOSPHATASE_PTP"/>
    <property type="match status" value="2"/>
</dbReference>
<dbReference type="GO" id="GO:0004725">
    <property type="term" value="F:protein tyrosine phosphatase activity"/>
    <property type="evidence" value="ECO:0007669"/>
    <property type="project" value="UniProtKB-EC"/>
</dbReference>
<feature type="compositionally biased region" description="Polar residues" evidence="7">
    <location>
        <begin position="1010"/>
        <end position="1020"/>
    </location>
</feature>
<dbReference type="Gene3D" id="2.60.40.10">
    <property type="entry name" value="Immunoglobulins"/>
    <property type="match status" value="1"/>
</dbReference>
<dbReference type="GO" id="GO:0048666">
    <property type="term" value="P:neuron development"/>
    <property type="evidence" value="ECO:0007669"/>
    <property type="project" value="UniProtKB-ARBA"/>
</dbReference>
<dbReference type="KEGG" id="bany:112047381"/>
<dbReference type="PANTHER" id="PTHR19134">
    <property type="entry name" value="RECEPTOR-TYPE TYROSINE-PROTEIN PHOSPHATASE"/>
    <property type="match status" value="1"/>
</dbReference>
<dbReference type="Proteomes" id="UP001652582">
    <property type="component" value="Chromosome 25"/>
</dbReference>
<feature type="signal peptide" evidence="8">
    <location>
        <begin position="1"/>
        <end position="23"/>
    </location>
</feature>
<keyword evidence="3" id="KW-0378">Hydrolase</keyword>
<feature type="region of interest" description="Disordered" evidence="7">
    <location>
        <begin position="1566"/>
        <end position="1591"/>
    </location>
</feature>
<evidence type="ECO:0000259" key="9">
    <source>
        <dbReference type="PROSITE" id="PS50055"/>
    </source>
</evidence>
<evidence type="ECO:0000259" key="11">
    <source>
        <dbReference type="PROSITE" id="PS50853"/>
    </source>
</evidence>
<feature type="domain" description="Tyrosine-protein phosphatase" evidence="9">
    <location>
        <begin position="1112"/>
        <end position="1286"/>
    </location>
</feature>
<dbReference type="SMART" id="SM00194">
    <property type="entry name" value="PTPc"/>
    <property type="match status" value="1"/>
</dbReference>
<proteinExistence type="predicted"/>
<feature type="compositionally biased region" description="Low complexity" evidence="7">
    <location>
        <begin position="827"/>
        <end position="841"/>
    </location>
</feature>
<organism evidence="12 13">
    <name type="scientific">Bicyclus anynana</name>
    <name type="common">Squinting bush brown butterfly</name>
    <dbReference type="NCBI Taxonomy" id="110368"/>
    <lineage>
        <taxon>Eukaryota</taxon>
        <taxon>Metazoa</taxon>
        <taxon>Ecdysozoa</taxon>
        <taxon>Arthropoda</taxon>
        <taxon>Hexapoda</taxon>
        <taxon>Insecta</taxon>
        <taxon>Pterygota</taxon>
        <taxon>Neoptera</taxon>
        <taxon>Endopterygota</taxon>
        <taxon>Lepidoptera</taxon>
        <taxon>Glossata</taxon>
        <taxon>Ditrysia</taxon>
        <taxon>Papilionoidea</taxon>
        <taxon>Nymphalidae</taxon>
        <taxon>Satyrinae</taxon>
        <taxon>Satyrini</taxon>
        <taxon>Mycalesina</taxon>
        <taxon>Bicyclus</taxon>
    </lineage>
</organism>
<keyword evidence="2 8" id="KW-0732">Signal</keyword>
<dbReference type="InterPro" id="IPR000242">
    <property type="entry name" value="PTP_cat"/>
</dbReference>
<feature type="domain" description="Tyrosine specific protein phosphatases" evidence="10">
    <location>
        <begin position="865"/>
        <end position="934"/>
    </location>
</feature>
<feature type="region of interest" description="Disordered" evidence="7">
    <location>
        <begin position="820"/>
        <end position="843"/>
    </location>
</feature>
<keyword evidence="5" id="KW-0472">Membrane</keyword>
<dbReference type="PANTHER" id="PTHR19134:SF540">
    <property type="entry name" value="TYROSINE-PROTEIN PHOSPHATASE 99A"/>
    <property type="match status" value="1"/>
</dbReference>
<evidence type="ECO:0000256" key="4">
    <source>
        <dbReference type="ARBA" id="ARBA00022912"/>
    </source>
</evidence>
<dbReference type="SMART" id="SM00060">
    <property type="entry name" value="FN3"/>
    <property type="match status" value="2"/>
</dbReference>
<gene>
    <name evidence="13" type="primary">LOC112047381</name>
</gene>
<dbReference type="SMART" id="SM00404">
    <property type="entry name" value="PTPc_motif"/>
    <property type="match status" value="1"/>
</dbReference>
<keyword evidence="4" id="KW-0904">Protein phosphatase</keyword>